<dbReference type="FunFam" id="1.10.45.10:FF:000001">
    <property type="entry name" value="D-lactate dehydrogenase mitochondrial"/>
    <property type="match status" value="1"/>
</dbReference>
<dbReference type="InterPro" id="IPR006094">
    <property type="entry name" value="Oxid_FAD_bind_N"/>
</dbReference>
<accession>A0A7W3ISH3</accession>
<keyword evidence="3" id="KW-0285">Flavoprotein</keyword>
<keyword evidence="4" id="KW-0274">FAD</keyword>
<dbReference type="RefSeq" id="WP_182560005.1">
    <property type="nucleotide sequence ID" value="NZ_JACGWT010000003.1"/>
</dbReference>
<dbReference type="Pfam" id="PF02913">
    <property type="entry name" value="FAD-oxidase_C"/>
    <property type="match status" value="1"/>
</dbReference>
<dbReference type="FunFam" id="3.30.70.2740:FF:000001">
    <property type="entry name" value="D-lactate dehydrogenase mitochondrial"/>
    <property type="match status" value="1"/>
</dbReference>
<dbReference type="Pfam" id="PF01565">
    <property type="entry name" value="FAD_binding_4"/>
    <property type="match status" value="1"/>
</dbReference>
<dbReference type="SUPFAM" id="SSF55103">
    <property type="entry name" value="FAD-linked oxidases, C-terminal domain"/>
    <property type="match status" value="1"/>
</dbReference>
<dbReference type="PROSITE" id="PS51387">
    <property type="entry name" value="FAD_PCMH"/>
    <property type="match status" value="1"/>
</dbReference>
<evidence type="ECO:0000256" key="5">
    <source>
        <dbReference type="ARBA" id="ARBA00023002"/>
    </source>
</evidence>
<dbReference type="InterPro" id="IPR016171">
    <property type="entry name" value="Vanillyl_alc_oxidase_C-sub2"/>
</dbReference>
<evidence type="ECO:0000256" key="2">
    <source>
        <dbReference type="ARBA" id="ARBA00008000"/>
    </source>
</evidence>
<comment type="caution">
    <text evidence="7">The sequence shown here is derived from an EMBL/GenBank/DDBJ whole genome shotgun (WGS) entry which is preliminary data.</text>
</comment>
<dbReference type="EC" id="1.1.3.15" evidence="7"/>
<keyword evidence="8" id="KW-1185">Reference proteome</keyword>
<dbReference type="FunFam" id="3.30.465.10:FF:000036">
    <property type="entry name" value="Putative FAD-linked oxidoreductase"/>
    <property type="match status" value="1"/>
</dbReference>
<dbReference type="PANTHER" id="PTHR42934">
    <property type="entry name" value="GLYCOLATE OXIDASE SUBUNIT GLCD"/>
    <property type="match status" value="1"/>
</dbReference>
<dbReference type="Proteomes" id="UP000523079">
    <property type="component" value="Unassembled WGS sequence"/>
</dbReference>
<comment type="similarity">
    <text evidence="2">Belongs to the FAD-binding oxidoreductase/transferase type 4 family.</text>
</comment>
<organism evidence="7 8">
    <name type="scientific">Microlunatus kandeliicorticis</name>
    <dbReference type="NCBI Taxonomy" id="1759536"/>
    <lineage>
        <taxon>Bacteria</taxon>
        <taxon>Bacillati</taxon>
        <taxon>Actinomycetota</taxon>
        <taxon>Actinomycetes</taxon>
        <taxon>Propionibacteriales</taxon>
        <taxon>Propionibacteriaceae</taxon>
        <taxon>Microlunatus</taxon>
    </lineage>
</organism>
<dbReference type="Gene3D" id="3.30.70.2740">
    <property type="match status" value="1"/>
</dbReference>
<name>A0A7W3ISH3_9ACTN</name>
<keyword evidence="5 7" id="KW-0560">Oxidoreductase</keyword>
<dbReference type="GO" id="GO:0071949">
    <property type="term" value="F:FAD binding"/>
    <property type="evidence" value="ECO:0007669"/>
    <property type="project" value="InterPro"/>
</dbReference>
<dbReference type="InterPro" id="IPR004113">
    <property type="entry name" value="FAD-bd_oxidored_4_C"/>
</dbReference>
<feature type="domain" description="FAD-binding PCMH-type" evidence="6">
    <location>
        <begin position="36"/>
        <end position="214"/>
    </location>
</feature>
<evidence type="ECO:0000313" key="8">
    <source>
        <dbReference type="Proteomes" id="UP000523079"/>
    </source>
</evidence>
<dbReference type="InterPro" id="IPR016166">
    <property type="entry name" value="FAD-bd_PCMH"/>
</dbReference>
<dbReference type="InterPro" id="IPR016164">
    <property type="entry name" value="FAD-linked_Oxase-like_C"/>
</dbReference>
<dbReference type="InterPro" id="IPR036318">
    <property type="entry name" value="FAD-bd_PCMH-like_sf"/>
</dbReference>
<evidence type="ECO:0000256" key="3">
    <source>
        <dbReference type="ARBA" id="ARBA00022630"/>
    </source>
</evidence>
<gene>
    <name evidence="7" type="ORF">FHX74_002045</name>
</gene>
<evidence type="ECO:0000259" key="6">
    <source>
        <dbReference type="PROSITE" id="PS51387"/>
    </source>
</evidence>
<sequence>MDAPLESLIAQLPEKTVITDPVSMEPYRYDWAHDETAGMPLAVVRPTDADQVQTTMRWASEHRVPVVPRGAGSGLSGGSTAVEQGLVLSLDRMRSVEVDPNLRIAVVEPGALNVEVKRAAAEHGLWYPPDPSSYEMCSIGGNLATNAGGLCCVKYGVTTDYVLALDVVLADGTKLQLGGPRLKDVAGLSLIKLFVGSEGLLGVITRGILRLIPAQPSRSTLVAIYDDVETAARSVVEMCRNIRPSMVELMDNASINAVEDYRAMGLDRSAGAMLIIQSDAPGESCSREISVLQQICDTVGARETFVTDDPEEGEMFAEGRRVAFHAIEKRGSIMLEDVGAPLPVLPELITGIAAIAARHRVEIPTVAHAGDGNTHPIVVYDASDPDSTERAARAFAEVMSLAISLGGTITGEHGVGRLKKAALPDQLGPEVMEVSRRIKAALDPQGILNPGAVL</sequence>
<protein>
    <submittedName>
        <fullName evidence="7">Glycolate oxidase</fullName>
        <ecNumber evidence="7">1.1.3.15</ecNumber>
    </submittedName>
</protein>
<dbReference type="Gene3D" id="3.30.465.10">
    <property type="match status" value="1"/>
</dbReference>
<dbReference type="InterPro" id="IPR016169">
    <property type="entry name" value="FAD-bd_PCMH_sub2"/>
</dbReference>
<comment type="cofactor">
    <cofactor evidence="1">
        <name>FAD</name>
        <dbReference type="ChEBI" id="CHEBI:57692"/>
    </cofactor>
</comment>
<proteinExistence type="inferred from homology"/>
<dbReference type="GO" id="GO:0003973">
    <property type="term" value="F:(S)-2-hydroxy-acid oxidase activity"/>
    <property type="evidence" value="ECO:0007669"/>
    <property type="project" value="UniProtKB-EC"/>
</dbReference>
<reference evidence="7 8" key="1">
    <citation type="submission" date="2020-07" db="EMBL/GenBank/DDBJ databases">
        <title>Sequencing the genomes of 1000 actinobacteria strains.</title>
        <authorList>
            <person name="Klenk H.-P."/>
        </authorList>
    </citation>
    <scope>NUCLEOTIDE SEQUENCE [LARGE SCALE GENOMIC DNA]</scope>
    <source>
        <strain evidence="7 8">DSM 100723</strain>
    </source>
</reference>
<evidence type="ECO:0000313" key="7">
    <source>
        <dbReference type="EMBL" id="MBA8794426.1"/>
    </source>
</evidence>
<dbReference type="AlphaFoldDB" id="A0A7W3ISH3"/>
<evidence type="ECO:0000256" key="4">
    <source>
        <dbReference type="ARBA" id="ARBA00022827"/>
    </source>
</evidence>
<dbReference type="InterPro" id="IPR051914">
    <property type="entry name" value="FAD-linked_OxidoTrans_Type4"/>
</dbReference>
<dbReference type="Gene3D" id="1.10.45.10">
    <property type="entry name" value="Vanillyl-alcohol Oxidase, Chain A, domain 4"/>
    <property type="match status" value="1"/>
</dbReference>
<dbReference type="EMBL" id="JACGWT010000003">
    <property type="protein sequence ID" value="MBA8794426.1"/>
    <property type="molecule type" value="Genomic_DNA"/>
</dbReference>
<dbReference type="PANTHER" id="PTHR42934:SF2">
    <property type="entry name" value="GLYCOLATE OXIDASE SUBUNIT GLCD"/>
    <property type="match status" value="1"/>
</dbReference>
<evidence type="ECO:0000256" key="1">
    <source>
        <dbReference type="ARBA" id="ARBA00001974"/>
    </source>
</evidence>
<dbReference type="SUPFAM" id="SSF56176">
    <property type="entry name" value="FAD-binding/transporter-associated domain-like"/>
    <property type="match status" value="1"/>
</dbReference>